<reference evidence="1" key="1">
    <citation type="submission" date="2014-09" db="EMBL/GenBank/DDBJ databases">
        <authorList>
            <person name="Magalhaes I.L.F."/>
            <person name="Oliveira U."/>
            <person name="Santos F.R."/>
            <person name="Vidigal T.H.D.A."/>
            <person name="Brescovit A.D."/>
            <person name="Santos A.J."/>
        </authorList>
    </citation>
    <scope>NUCLEOTIDE SEQUENCE</scope>
    <source>
        <tissue evidence="1">Shoot tissue taken approximately 20 cm above the soil surface</tissue>
    </source>
</reference>
<reference evidence="1" key="2">
    <citation type="journal article" date="2015" name="Data Brief">
        <title>Shoot transcriptome of the giant reed, Arundo donax.</title>
        <authorList>
            <person name="Barrero R.A."/>
            <person name="Guerrero F.D."/>
            <person name="Moolhuijzen P."/>
            <person name="Goolsby J.A."/>
            <person name="Tidwell J."/>
            <person name="Bellgard S.E."/>
            <person name="Bellgard M.I."/>
        </authorList>
    </citation>
    <scope>NUCLEOTIDE SEQUENCE</scope>
    <source>
        <tissue evidence="1">Shoot tissue taken approximately 20 cm above the soil surface</tissue>
    </source>
</reference>
<protein>
    <submittedName>
        <fullName evidence="1">Uncharacterized protein</fullName>
    </submittedName>
</protein>
<sequence>MKSWIGSSIYLISIKPTTKQGS</sequence>
<evidence type="ECO:0000313" key="1">
    <source>
        <dbReference type="EMBL" id="JAD64813.1"/>
    </source>
</evidence>
<name>A0A0A9BRQ6_ARUDO</name>
<proteinExistence type="predicted"/>
<dbReference type="AlphaFoldDB" id="A0A0A9BRQ6"/>
<accession>A0A0A9BRQ6</accession>
<organism evidence="1">
    <name type="scientific">Arundo donax</name>
    <name type="common">Giant reed</name>
    <name type="synonym">Donax arundinaceus</name>
    <dbReference type="NCBI Taxonomy" id="35708"/>
    <lineage>
        <taxon>Eukaryota</taxon>
        <taxon>Viridiplantae</taxon>
        <taxon>Streptophyta</taxon>
        <taxon>Embryophyta</taxon>
        <taxon>Tracheophyta</taxon>
        <taxon>Spermatophyta</taxon>
        <taxon>Magnoliopsida</taxon>
        <taxon>Liliopsida</taxon>
        <taxon>Poales</taxon>
        <taxon>Poaceae</taxon>
        <taxon>PACMAD clade</taxon>
        <taxon>Arundinoideae</taxon>
        <taxon>Arundineae</taxon>
        <taxon>Arundo</taxon>
    </lineage>
</organism>
<dbReference type="EMBL" id="GBRH01233082">
    <property type="protein sequence ID" value="JAD64813.1"/>
    <property type="molecule type" value="Transcribed_RNA"/>
</dbReference>